<dbReference type="EMBL" id="CP076676">
    <property type="protein sequence ID" value="UYO41739.1"/>
    <property type="molecule type" value="Genomic_DNA"/>
</dbReference>
<sequence>MSDACVIEVRARTAGILVREGDSYCFFAAHRDFHALERQSFDSLIAAQTAASRCANGASEIRVDPPRTASQRA</sequence>
<dbReference type="RefSeq" id="WP_264076402.1">
    <property type="nucleotide sequence ID" value="NZ_CP076676.1"/>
</dbReference>
<name>A0AAX3E3X1_RHOPL</name>
<evidence type="ECO:0000313" key="3">
    <source>
        <dbReference type="Proteomes" id="UP001163166"/>
    </source>
</evidence>
<accession>A0AAX3E3X1</accession>
<dbReference type="Proteomes" id="UP001163166">
    <property type="component" value="Chromosome"/>
</dbReference>
<reference evidence="2" key="1">
    <citation type="journal article" date="2022" name="Biol. Control">
        <title>In silico genomic analysis of Rhodopseudomonas palustris strains revealed potential biocontrol agents and crop yield enhancers.</title>
        <authorList>
            <person name="Surachat K."/>
            <person name="Kantachote D."/>
            <person name="Deachamag P."/>
            <person name="Wonglapsuwan M."/>
        </authorList>
    </citation>
    <scope>NUCLEOTIDE SEQUENCE</scope>
    <source>
        <strain evidence="2">TLS06</strain>
    </source>
</reference>
<feature type="region of interest" description="Disordered" evidence="1">
    <location>
        <begin position="54"/>
        <end position="73"/>
    </location>
</feature>
<proteinExistence type="predicted"/>
<dbReference type="AlphaFoldDB" id="A0AAX3E3X1"/>
<organism evidence="2 3">
    <name type="scientific">Rhodopseudomonas palustris</name>
    <dbReference type="NCBI Taxonomy" id="1076"/>
    <lineage>
        <taxon>Bacteria</taxon>
        <taxon>Pseudomonadati</taxon>
        <taxon>Pseudomonadota</taxon>
        <taxon>Alphaproteobacteria</taxon>
        <taxon>Hyphomicrobiales</taxon>
        <taxon>Nitrobacteraceae</taxon>
        <taxon>Rhodopseudomonas</taxon>
    </lineage>
</organism>
<evidence type="ECO:0000256" key="1">
    <source>
        <dbReference type="SAM" id="MobiDB-lite"/>
    </source>
</evidence>
<gene>
    <name evidence="2" type="ORF">KQX62_10805</name>
</gene>
<evidence type="ECO:0000313" key="2">
    <source>
        <dbReference type="EMBL" id="UYO41739.1"/>
    </source>
</evidence>
<protein>
    <submittedName>
        <fullName evidence="2">Uncharacterized protein</fullName>
    </submittedName>
</protein>